<dbReference type="Proteomes" id="UP000036338">
    <property type="component" value="Unassembled WGS sequence"/>
</dbReference>
<proteinExistence type="predicted"/>
<accession>A0A0J5XCZ5</accession>
<evidence type="ECO:0000313" key="1">
    <source>
        <dbReference type="EMBL" id="KML60697.1"/>
    </source>
</evidence>
<gene>
    <name evidence="1" type="ORF">VL15_07785</name>
</gene>
<name>A0A0J5XCZ5_BURCE</name>
<dbReference type="AlphaFoldDB" id="A0A0J5XCZ5"/>
<evidence type="ECO:0000313" key="2">
    <source>
        <dbReference type="Proteomes" id="UP000036338"/>
    </source>
</evidence>
<dbReference type="EMBL" id="LDWR01000013">
    <property type="protein sequence ID" value="KML60697.1"/>
    <property type="molecule type" value="Genomic_DNA"/>
</dbReference>
<reference evidence="1 2" key="1">
    <citation type="submission" date="2015-05" db="EMBL/GenBank/DDBJ databases">
        <title>Draft genome of Burkholderia cepacia LK29.</title>
        <authorList>
            <person name="Chan X.Y."/>
        </authorList>
    </citation>
    <scope>NUCLEOTIDE SEQUENCE [LARGE SCALE GENOMIC DNA]</scope>
    <source>
        <strain evidence="1 2">LK29</strain>
    </source>
</reference>
<dbReference type="PATRIC" id="fig|292.27.peg.1059"/>
<organism evidence="1 2">
    <name type="scientific">Burkholderia cepacia</name>
    <name type="common">Pseudomonas cepacia</name>
    <dbReference type="NCBI Taxonomy" id="292"/>
    <lineage>
        <taxon>Bacteria</taxon>
        <taxon>Pseudomonadati</taxon>
        <taxon>Pseudomonadota</taxon>
        <taxon>Betaproteobacteria</taxon>
        <taxon>Burkholderiales</taxon>
        <taxon>Burkholderiaceae</taxon>
        <taxon>Burkholderia</taxon>
        <taxon>Burkholderia cepacia complex</taxon>
    </lineage>
</organism>
<comment type="caution">
    <text evidence="1">The sequence shown here is derived from an EMBL/GenBank/DDBJ whole genome shotgun (WGS) entry which is preliminary data.</text>
</comment>
<protein>
    <submittedName>
        <fullName evidence="1">Uncharacterized protein</fullName>
    </submittedName>
</protein>
<sequence length="90" mass="9988">MRPAFHFKRLPARGRSASCAQPIEIERHTSSPTVWTAFRRSNRMHCDTNWHARRAALLPRIGTRSHGGVACPVVTASGRARMPCGTTFAC</sequence>